<organism evidence="7 8">
    <name type="scientific">Rugamonas fusca</name>
    <dbReference type="NCBI Taxonomy" id="2758568"/>
    <lineage>
        <taxon>Bacteria</taxon>
        <taxon>Pseudomonadati</taxon>
        <taxon>Pseudomonadota</taxon>
        <taxon>Betaproteobacteria</taxon>
        <taxon>Burkholderiales</taxon>
        <taxon>Oxalobacteraceae</taxon>
        <taxon>Telluria group</taxon>
        <taxon>Rugamonas</taxon>
    </lineage>
</organism>
<dbReference type="Gene3D" id="2.60.120.10">
    <property type="entry name" value="Jelly Rolls"/>
    <property type="match status" value="1"/>
</dbReference>
<evidence type="ECO:0000256" key="3">
    <source>
        <dbReference type="ARBA" id="ARBA00023125"/>
    </source>
</evidence>
<evidence type="ECO:0000313" key="7">
    <source>
        <dbReference type="EMBL" id="MBA5608374.1"/>
    </source>
</evidence>
<dbReference type="PRINTS" id="PR00032">
    <property type="entry name" value="HTHARAC"/>
</dbReference>
<keyword evidence="4" id="KW-0010">Activator</keyword>
<feature type="domain" description="HTH araC/xylS-type" evidence="6">
    <location>
        <begin position="162"/>
        <end position="262"/>
    </location>
</feature>
<dbReference type="FunFam" id="1.10.10.60:FF:000132">
    <property type="entry name" value="AraC family transcriptional regulator"/>
    <property type="match status" value="1"/>
</dbReference>
<dbReference type="Pfam" id="PF02311">
    <property type="entry name" value="AraC_binding"/>
    <property type="match status" value="1"/>
</dbReference>
<dbReference type="Proteomes" id="UP000566711">
    <property type="component" value="Unassembled WGS sequence"/>
</dbReference>
<gene>
    <name evidence="7" type="ORF">H3H36_23780</name>
</gene>
<dbReference type="Gene3D" id="1.10.10.60">
    <property type="entry name" value="Homeodomain-like"/>
    <property type="match status" value="1"/>
</dbReference>
<accession>A0A7W2I9A1</accession>
<comment type="caution">
    <text evidence="7">The sequence shown here is derived from an EMBL/GenBank/DDBJ whole genome shotgun (WGS) entry which is preliminary data.</text>
</comment>
<dbReference type="InterPro" id="IPR003313">
    <property type="entry name" value="AraC-bd"/>
</dbReference>
<name>A0A7W2I9A1_9BURK</name>
<dbReference type="PANTHER" id="PTHR11019:SF159">
    <property type="entry name" value="TRANSCRIPTIONAL REGULATOR-RELATED"/>
    <property type="match status" value="1"/>
</dbReference>
<dbReference type="EMBL" id="JACEZS010000030">
    <property type="protein sequence ID" value="MBA5608374.1"/>
    <property type="molecule type" value="Genomic_DNA"/>
</dbReference>
<keyword evidence="1" id="KW-0678">Repressor</keyword>
<evidence type="ECO:0000259" key="6">
    <source>
        <dbReference type="PROSITE" id="PS01124"/>
    </source>
</evidence>
<proteinExistence type="predicted"/>
<evidence type="ECO:0000256" key="2">
    <source>
        <dbReference type="ARBA" id="ARBA00023015"/>
    </source>
</evidence>
<dbReference type="AlphaFoldDB" id="A0A7W2I9A1"/>
<dbReference type="PROSITE" id="PS00041">
    <property type="entry name" value="HTH_ARAC_FAMILY_1"/>
    <property type="match status" value="1"/>
</dbReference>
<sequence length="263" mass="29062">MAISIVTHTQFNWNCDFPTPARPVTMSGRNLQADDTLLPHSHPWGQVTYALEGVMRVTANNSSWIVPPLRAIWIAPDVEHAITVLENARLRPLCVHADRSPFAGTECQVLEVSDLLRELIVALEQHDQHEQSAREALLGELILDELARSATRPIRVPLPEDKRLKALCAALIAEPGAEHTLKDWAAQVGASERTLARLFERELGMGFGQWRQQVRLAHAAPMIANGTPLLVVAQELGYTSQSAFSAMFKKTFGCSPSAFFADQ</sequence>
<evidence type="ECO:0000256" key="5">
    <source>
        <dbReference type="ARBA" id="ARBA00023163"/>
    </source>
</evidence>
<dbReference type="PANTHER" id="PTHR11019">
    <property type="entry name" value="HTH-TYPE TRANSCRIPTIONAL REGULATOR NIMR"/>
    <property type="match status" value="1"/>
</dbReference>
<dbReference type="GO" id="GO:0003700">
    <property type="term" value="F:DNA-binding transcription factor activity"/>
    <property type="evidence" value="ECO:0007669"/>
    <property type="project" value="InterPro"/>
</dbReference>
<keyword evidence="3" id="KW-0238">DNA-binding</keyword>
<evidence type="ECO:0000256" key="4">
    <source>
        <dbReference type="ARBA" id="ARBA00023159"/>
    </source>
</evidence>
<keyword evidence="5" id="KW-0804">Transcription</keyword>
<dbReference type="Pfam" id="PF12833">
    <property type="entry name" value="HTH_18"/>
    <property type="match status" value="1"/>
</dbReference>
<dbReference type="PROSITE" id="PS01124">
    <property type="entry name" value="HTH_ARAC_FAMILY_2"/>
    <property type="match status" value="1"/>
</dbReference>
<keyword evidence="8" id="KW-1185">Reference proteome</keyword>
<protein>
    <submittedName>
        <fullName evidence="7">Helix-turn-helix transcriptional regulator</fullName>
    </submittedName>
</protein>
<dbReference type="InterPro" id="IPR018062">
    <property type="entry name" value="HTH_AraC-typ_CS"/>
</dbReference>
<dbReference type="InterPro" id="IPR011051">
    <property type="entry name" value="RmlC_Cupin_sf"/>
</dbReference>
<reference evidence="7 8" key="1">
    <citation type="submission" date="2020-07" db="EMBL/GenBank/DDBJ databases">
        <title>Novel species isolated from subtropical streams in China.</title>
        <authorList>
            <person name="Lu H."/>
        </authorList>
    </citation>
    <scope>NUCLEOTIDE SEQUENCE [LARGE SCALE GENOMIC DNA]</scope>
    <source>
        <strain evidence="7 8">FT3S</strain>
    </source>
</reference>
<dbReference type="InterPro" id="IPR020449">
    <property type="entry name" value="Tscrpt_reg_AraC-type_HTH"/>
</dbReference>
<dbReference type="CDD" id="cd06124">
    <property type="entry name" value="cupin_NimR-like_N"/>
    <property type="match status" value="1"/>
</dbReference>
<dbReference type="SUPFAM" id="SSF46689">
    <property type="entry name" value="Homeodomain-like"/>
    <property type="match status" value="1"/>
</dbReference>
<dbReference type="SUPFAM" id="SSF51182">
    <property type="entry name" value="RmlC-like cupins"/>
    <property type="match status" value="1"/>
</dbReference>
<dbReference type="InterPro" id="IPR014710">
    <property type="entry name" value="RmlC-like_jellyroll"/>
</dbReference>
<dbReference type="GO" id="GO:0043565">
    <property type="term" value="F:sequence-specific DNA binding"/>
    <property type="evidence" value="ECO:0007669"/>
    <property type="project" value="InterPro"/>
</dbReference>
<dbReference type="InterPro" id="IPR009057">
    <property type="entry name" value="Homeodomain-like_sf"/>
</dbReference>
<keyword evidence="2" id="KW-0805">Transcription regulation</keyword>
<evidence type="ECO:0000313" key="8">
    <source>
        <dbReference type="Proteomes" id="UP000566711"/>
    </source>
</evidence>
<dbReference type="SMART" id="SM00342">
    <property type="entry name" value="HTH_ARAC"/>
    <property type="match status" value="1"/>
</dbReference>
<evidence type="ECO:0000256" key="1">
    <source>
        <dbReference type="ARBA" id="ARBA00022491"/>
    </source>
</evidence>
<dbReference type="InterPro" id="IPR018060">
    <property type="entry name" value="HTH_AraC"/>
</dbReference>
<dbReference type="RefSeq" id="WP_182220539.1">
    <property type="nucleotide sequence ID" value="NZ_JACEZS010000030.1"/>
</dbReference>